<proteinExistence type="predicted"/>
<feature type="compositionally biased region" description="Basic and acidic residues" evidence="1">
    <location>
        <begin position="17"/>
        <end position="32"/>
    </location>
</feature>
<keyword evidence="3" id="KW-1185">Reference proteome</keyword>
<evidence type="ECO:0000256" key="1">
    <source>
        <dbReference type="SAM" id="MobiDB-lite"/>
    </source>
</evidence>
<sequence length="144" mass="15405">MTPAPADDDATWRSRRREAAADHASALERKQAGESQQARALIAEFVAAAAARGVPAVPLEARSYAGRSRYRTTLRGWYLRQNESVAVATDGEFYVLSVAASLRARLRGATPPASDPPLILGKGGRDGESMDLADALARILDRAT</sequence>
<evidence type="ECO:0000313" key="3">
    <source>
        <dbReference type="Proteomes" id="UP000663937"/>
    </source>
</evidence>
<dbReference type="EMBL" id="CP071868">
    <property type="protein sequence ID" value="QTE28734.1"/>
    <property type="molecule type" value="Genomic_DNA"/>
</dbReference>
<gene>
    <name evidence="2" type="ORF">J4E96_15505</name>
</gene>
<name>A0A8A4ZA60_9MICO</name>
<organism evidence="2 3">
    <name type="scientific">Pengzhenrongella sicca</name>
    <dbReference type="NCBI Taxonomy" id="2819238"/>
    <lineage>
        <taxon>Bacteria</taxon>
        <taxon>Bacillati</taxon>
        <taxon>Actinomycetota</taxon>
        <taxon>Actinomycetes</taxon>
        <taxon>Micrococcales</taxon>
        <taxon>Pengzhenrongella</taxon>
    </lineage>
</organism>
<evidence type="ECO:0000313" key="2">
    <source>
        <dbReference type="EMBL" id="QTE28734.1"/>
    </source>
</evidence>
<protein>
    <submittedName>
        <fullName evidence="2">Uncharacterized protein</fullName>
    </submittedName>
</protein>
<dbReference type="RefSeq" id="WP_227422979.1">
    <property type="nucleotide sequence ID" value="NZ_CP071868.1"/>
</dbReference>
<dbReference type="KEGG" id="psic:J4E96_15505"/>
<accession>A0A8A4ZA60</accession>
<reference evidence="2" key="1">
    <citation type="submission" date="2021-03" db="EMBL/GenBank/DDBJ databases">
        <title>Pengzhenrongella sicca gen. nov., sp. nov., a new member of suborder Micrococcineae isolated from High-Arctic tundra soil.</title>
        <authorList>
            <person name="Peng F."/>
        </authorList>
    </citation>
    <scope>NUCLEOTIDE SEQUENCE</scope>
    <source>
        <strain evidence="2">LRZ-2</strain>
    </source>
</reference>
<feature type="region of interest" description="Disordered" evidence="1">
    <location>
        <begin position="1"/>
        <end position="34"/>
    </location>
</feature>
<dbReference type="AlphaFoldDB" id="A0A8A4ZA60"/>
<dbReference type="Proteomes" id="UP000663937">
    <property type="component" value="Chromosome"/>
</dbReference>